<feature type="transmembrane region" description="Helical" evidence="2">
    <location>
        <begin position="467"/>
        <end position="487"/>
    </location>
</feature>
<evidence type="ECO:0000313" key="4">
    <source>
        <dbReference type="Proteomes" id="UP000266644"/>
    </source>
</evidence>
<dbReference type="PANTHER" id="PTHR40940:SF2">
    <property type="entry name" value="BATD"/>
    <property type="match status" value="1"/>
</dbReference>
<name>A0A396C8B0_BACFG</name>
<evidence type="ECO:0000256" key="1">
    <source>
        <dbReference type="SAM" id="MobiDB-lite"/>
    </source>
</evidence>
<dbReference type="PANTHER" id="PTHR40940">
    <property type="entry name" value="PROTEIN BATD-RELATED"/>
    <property type="match status" value="1"/>
</dbReference>
<dbReference type="EMBL" id="QRJE01000004">
    <property type="protein sequence ID" value="RHH15407.1"/>
    <property type="molecule type" value="Genomic_DNA"/>
</dbReference>
<evidence type="ECO:0000313" key="3">
    <source>
        <dbReference type="EMBL" id="RHH15407.1"/>
    </source>
</evidence>
<evidence type="ECO:0000256" key="2">
    <source>
        <dbReference type="SAM" id="Phobius"/>
    </source>
</evidence>
<feature type="compositionally biased region" description="Low complexity" evidence="1">
    <location>
        <begin position="140"/>
        <end position="157"/>
    </location>
</feature>
<comment type="caution">
    <text evidence="3">The sequence shown here is derived from an EMBL/GenBank/DDBJ whole genome shotgun (WGS) entry which is preliminary data.</text>
</comment>
<proteinExistence type="predicted"/>
<sequence>MIKTSEEMRKLIFLLITLVAVTTQAWADGKVVFTASAPDAVVVGDQFRLSYTVNTIKVRDFRVPSIKGFDVLMGPNRSQRMQSINGVTNNSITFTYILMATAEGEYSIPGATITADGNQMVSNSVKIKVLPPDKTGGSTGSSSASSSSSPTGTSSSVSNQDLLITATANKTNVYEQEAFLLTFKIYTRESQLRFENVKLPDFKGFHSQEIEMPANAKWSQEHYKGRNYFTTVYRQFVLFPQQSGKLTIEPARFDATIAKAVQSDDPFDAFFNGGSNYVNVSKVIVTPKITINVTPLPAGKPTNFSGGVGEFSITSSINSKEVKTNDAITVKLVISGTGNLKLIANPEIKFPEDFDVYEPKMDSKVRLTQEGLSGSKVIEYLAIPRHAGVYKIPGVSFSYFDIKSKSYKTLSTEDYEVKVEKGAGNADQVIANFTNKEDLKILGEDIRYIKLNDVKLQPKDSLLFGSLIYWLFYIIPAVIFIIFFIVYRKQAAENANVAKMRTKKANKVAARRMKLAGKLLAENKKEAFYDEVLKALWGYISDKLNIPVSRLSKDNVEDKLRNHGVSDELIKDFLAALNECEFARFAPGDESQAMDKVYSSSLEVVSKMENSIKR</sequence>
<protein>
    <submittedName>
        <fullName evidence="3">Protein BatD</fullName>
    </submittedName>
</protein>
<keyword evidence="2" id="KW-0472">Membrane</keyword>
<feature type="region of interest" description="Disordered" evidence="1">
    <location>
        <begin position="129"/>
        <end position="157"/>
    </location>
</feature>
<accession>A0A396C8B0</accession>
<dbReference type="InterPro" id="IPR025738">
    <property type="entry name" value="BatD"/>
</dbReference>
<keyword evidence="2" id="KW-0812">Transmembrane</keyword>
<dbReference type="Proteomes" id="UP000266644">
    <property type="component" value="Unassembled WGS sequence"/>
</dbReference>
<dbReference type="AlphaFoldDB" id="A0A396C8B0"/>
<keyword evidence="2" id="KW-1133">Transmembrane helix</keyword>
<reference evidence="3 4" key="1">
    <citation type="submission" date="2018-08" db="EMBL/GenBank/DDBJ databases">
        <title>A genome reference for cultivated species of the human gut microbiota.</title>
        <authorList>
            <person name="Zou Y."/>
            <person name="Xue W."/>
            <person name="Luo G."/>
        </authorList>
    </citation>
    <scope>NUCLEOTIDE SEQUENCE [LARGE SCALE GENOMIC DNA]</scope>
    <source>
        <strain evidence="3 4">AM18-6</strain>
    </source>
</reference>
<organism evidence="3 4">
    <name type="scientific">Bacteroides fragilis</name>
    <dbReference type="NCBI Taxonomy" id="817"/>
    <lineage>
        <taxon>Bacteria</taxon>
        <taxon>Pseudomonadati</taxon>
        <taxon>Bacteroidota</taxon>
        <taxon>Bacteroidia</taxon>
        <taxon>Bacteroidales</taxon>
        <taxon>Bacteroidaceae</taxon>
        <taxon>Bacteroides</taxon>
    </lineage>
</organism>
<dbReference type="Pfam" id="PF13584">
    <property type="entry name" value="BatD"/>
    <property type="match status" value="3"/>
</dbReference>
<gene>
    <name evidence="3" type="ORF">DW228_02600</name>
</gene>